<dbReference type="PANTHER" id="PTHR24045:SF0">
    <property type="entry name" value="N-ACETYLGLUCOSAMINE-1-PHOSPHOTRANSFERASE SUBUNITS ALPHA_BETA"/>
    <property type="match status" value="1"/>
</dbReference>
<dbReference type="EMBL" id="JAAWVT010000014">
    <property type="protein sequence ID" value="NKG22686.1"/>
    <property type="molecule type" value="Genomic_DNA"/>
</dbReference>
<accession>A0ABX1G8U6</accession>
<evidence type="ECO:0000313" key="8">
    <source>
        <dbReference type="EMBL" id="NKG22686.1"/>
    </source>
</evidence>
<dbReference type="InterPro" id="IPR031357">
    <property type="entry name" value="Stealth_CR3"/>
</dbReference>
<comment type="similarity">
    <text evidence="1">Belongs to the stealth family.</text>
</comment>
<evidence type="ECO:0000256" key="1">
    <source>
        <dbReference type="ARBA" id="ARBA00007583"/>
    </source>
</evidence>
<keyword evidence="9" id="KW-1185">Reference proteome</keyword>
<keyword evidence="2" id="KW-0808">Transferase</keyword>
<feature type="domain" description="Stealth protein CR4 conserved region 4" evidence="7">
    <location>
        <begin position="414"/>
        <end position="457"/>
    </location>
</feature>
<dbReference type="Proteomes" id="UP000746595">
    <property type="component" value="Unassembled WGS sequence"/>
</dbReference>
<evidence type="ECO:0000259" key="4">
    <source>
        <dbReference type="Pfam" id="PF11380"/>
    </source>
</evidence>
<feature type="domain" description="Stealth protein CR3 conserved region 3" evidence="6">
    <location>
        <begin position="335"/>
        <end position="381"/>
    </location>
</feature>
<dbReference type="InterPro" id="IPR047141">
    <property type="entry name" value="Stealth"/>
</dbReference>
<comment type="caution">
    <text evidence="8">The sequence shown here is derived from an EMBL/GenBank/DDBJ whole genome shotgun (WGS) entry which is preliminary data.</text>
</comment>
<reference evidence="8 9" key="1">
    <citation type="submission" date="2020-04" db="EMBL/GenBank/DDBJ databases">
        <title>Paeniglutamicibacter sp. ANT13_2, a novel actinomycete isolated from sediment in Antarctica.</title>
        <authorList>
            <person name="Sakdapetsiri C."/>
            <person name="Pinyakong O."/>
        </authorList>
    </citation>
    <scope>NUCLEOTIDE SEQUENCE [LARGE SCALE GENOMIC DNA]</scope>
    <source>
        <strain evidence="8 9">ANT13_2</strain>
    </source>
</reference>
<evidence type="ECO:0000259" key="6">
    <source>
        <dbReference type="Pfam" id="PF17102"/>
    </source>
</evidence>
<dbReference type="Pfam" id="PF17103">
    <property type="entry name" value="Stealth_CR4"/>
    <property type="match status" value="1"/>
</dbReference>
<gene>
    <name evidence="8" type="ORF">HED64_18480</name>
</gene>
<dbReference type="Pfam" id="PF17102">
    <property type="entry name" value="Stealth_CR3"/>
    <property type="match status" value="1"/>
</dbReference>
<dbReference type="InterPro" id="IPR021520">
    <property type="entry name" value="Stealth_CR2"/>
</dbReference>
<dbReference type="InterPro" id="IPR031358">
    <property type="entry name" value="Stealth_CR1"/>
</dbReference>
<dbReference type="Pfam" id="PF11380">
    <property type="entry name" value="Stealth_CR2"/>
    <property type="match status" value="1"/>
</dbReference>
<protein>
    <recommendedName>
        <fullName evidence="10">Sugar phosphotransferase</fullName>
    </recommendedName>
</protein>
<feature type="domain" description="Stealth protein CR1 conserved region 1" evidence="5">
    <location>
        <begin position="148"/>
        <end position="172"/>
    </location>
</feature>
<evidence type="ECO:0008006" key="10">
    <source>
        <dbReference type="Google" id="ProtNLM"/>
    </source>
</evidence>
<evidence type="ECO:0000313" key="9">
    <source>
        <dbReference type="Proteomes" id="UP000746595"/>
    </source>
</evidence>
<sequence length="457" mass="50732">MSLISGWKGRVGALIPPSYWQHAIALVDRKTPAAITNIASLRQMQAEAMETVIASSGLKVHWANGVATVNVGPNDATELRALLSSAGFSLEPIMKEALSQDAIAGWSCATRSQVGRRRDLTETIGVRLLVASGGQQPTSRNLLDVRETIDLVYTWVDGSDEEWKANRLRAEDRITGELPPTANDEARYQSHDELRFSLRSVEAFLPWVNQIFIVTAGQHPAWLDTDNPKITLVDHADIFEDPAALPTFNSHSIESQLYRIPNLSERFLYVNDDVFFGRPLGKQVFYTPTGYPKFSLSDARFDLPETANLPVNIAARNNNRLLASTFGMTTSHKFKHVAHAQLMSTLKTIAETHPAEVTATAKARFRSESDLSIPSALAHYYGCAMGAAFPADVDYRYIDLGSESAQQKIARLFLQKRPQMFCLNEVTSTPARTAEVSTSVEQFLQRMFPWPSSFETP</sequence>
<dbReference type="Pfam" id="PF17101">
    <property type="entry name" value="Stealth_CR1"/>
    <property type="match status" value="1"/>
</dbReference>
<evidence type="ECO:0000256" key="3">
    <source>
        <dbReference type="ARBA" id="ARBA00023169"/>
    </source>
</evidence>
<dbReference type="RefSeq" id="WP_168153432.1">
    <property type="nucleotide sequence ID" value="NZ_JAAWVT010000014.1"/>
</dbReference>
<dbReference type="PANTHER" id="PTHR24045">
    <property type="match status" value="1"/>
</dbReference>
<evidence type="ECO:0000256" key="2">
    <source>
        <dbReference type="ARBA" id="ARBA00022679"/>
    </source>
</evidence>
<feature type="domain" description="Stealth protein CR2 conserved region 2" evidence="4">
    <location>
        <begin position="187"/>
        <end position="292"/>
    </location>
</feature>
<name>A0ABX1G8U6_9MICC</name>
<dbReference type="InterPro" id="IPR031356">
    <property type="entry name" value="Stealth_CR4"/>
</dbReference>
<organism evidence="8 9">
    <name type="scientific">Paeniglutamicibacter terrestris</name>
    <dbReference type="NCBI Taxonomy" id="2723403"/>
    <lineage>
        <taxon>Bacteria</taxon>
        <taxon>Bacillati</taxon>
        <taxon>Actinomycetota</taxon>
        <taxon>Actinomycetes</taxon>
        <taxon>Micrococcales</taxon>
        <taxon>Micrococcaceae</taxon>
        <taxon>Paeniglutamicibacter</taxon>
    </lineage>
</organism>
<keyword evidence="3" id="KW-0270">Exopolysaccharide synthesis</keyword>
<proteinExistence type="inferred from homology"/>
<evidence type="ECO:0000259" key="5">
    <source>
        <dbReference type="Pfam" id="PF17101"/>
    </source>
</evidence>
<evidence type="ECO:0000259" key="7">
    <source>
        <dbReference type="Pfam" id="PF17103"/>
    </source>
</evidence>